<dbReference type="AlphaFoldDB" id="A0A089YVR0"/>
<organism evidence="2 3">
    <name type="scientific">Pseudomonas rhizosphaerae</name>
    <dbReference type="NCBI Taxonomy" id="216142"/>
    <lineage>
        <taxon>Bacteria</taxon>
        <taxon>Pseudomonadati</taxon>
        <taxon>Pseudomonadota</taxon>
        <taxon>Gammaproteobacteria</taxon>
        <taxon>Pseudomonadales</taxon>
        <taxon>Pseudomonadaceae</taxon>
        <taxon>Pseudomonas</taxon>
    </lineage>
</organism>
<dbReference type="HOGENOM" id="CLU_180782_0_0_6"/>
<protein>
    <submittedName>
        <fullName evidence="2">Uncharacterized protein</fullName>
    </submittedName>
</protein>
<proteinExistence type="predicted"/>
<dbReference type="EMBL" id="CP009533">
    <property type="protein sequence ID" value="AIS19709.1"/>
    <property type="molecule type" value="Genomic_DNA"/>
</dbReference>
<evidence type="ECO:0000256" key="1">
    <source>
        <dbReference type="SAM" id="MobiDB-lite"/>
    </source>
</evidence>
<gene>
    <name evidence="2" type="ORF">LT40_20885</name>
</gene>
<dbReference type="KEGG" id="prh:LT40_20885"/>
<sequence>MRIDGISSQAYPIKRKPLAEKARVQESVDDIEGEFETPAQPTAQRSRARGASVPARQQDMIFPRSMSRRAADALGMYLSTQGFVEWDNEVLGLDVHI</sequence>
<dbReference type="RefSeq" id="WP_043193106.1">
    <property type="nucleotide sequence ID" value="NZ_CP009533.1"/>
</dbReference>
<feature type="region of interest" description="Disordered" evidence="1">
    <location>
        <begin position="22"/>
        <end position="58"/>
    </location>
</feature>
<name>A0A089YVR0_9PSED</name>
<dbReference type="OrthoDB" id="7026878at2"/>
<dbReference type="Proteomes" id="UP000029499">
    <property type="component" value="Chromosome"/>
</dbReference>
<accession>A0A089YVR0</accession>
<reference evidence="2 3" key="1">
    <citation type="journal article" date="2015" name="J. Biotechnol.">
        <title>Complete genome sequence of Pseudomonas rhizosphaerae IH5T (=DSM 16299T), a phosphate-solubilizing rhizobacterium for bacterial biofertilizer.</title>
        <authorList>
            <person name="Kwak Y."/>
            <person name="Jung B.K."/>
            <person name="Shin J.H."/>
        </authorList>
    </citation>
    <scope>NUCLEOTIDE SEQUENCE [LARGE SCALE GENOMIC DNA]</scope>
    <source>
        <strain evidence="2">DSM 16299</strain>
    </source>
</reference>
<keyword evidence="3" id="KW-1185">Reference proteome</keyword>
<dbReference type="STRING" id="216142.LT40_20885"/>
<evidence type="ECO:0000313" key="3">
    <source>
        <dbReference type="Proteomes" id="UP000029499"/>
    </source>
</evidence>
<evidence type="ECO:0000313" key="2">
    <source>
        <dbReference type="EMBL" id="AIS19709.1"/>
    </source>
</evidence>